<dbReference type="AlphaFoldDB" id="A0EET7"/>
<keyword evidence="4" id="KW-1185">Reference proteome</keyword>
<dbReference type="KEGG" id="ptm:GSPATT00026151001"/>
<dbReference type="Gene3D" id="3.30.160.60">
    <property type="entry name" value="Classic Zinc Finger"/>
    <property type="match status" value="1"/>
</dbReference>
<gene>
    <name evidence="3" type="ORF">GSPATT00026151001</name>
</gene>
<feature type="domain" description="B box-type" evidence="2">
    <location>
        <begin position="21"/>
        <end position="62"/>
    </location>
</feature>
<organism evidence="3 4">
    <name type="scientific">Paramecium tetraurelia</name>
    <dbReference type="NCBI Taxonomy" id="5888"/>
    <lineage>
        <taxon>Eukaryota</taxon>
        <taxon>Sar</taxon>
        <taxon>Alveolata</taxon>
        <taxon>Ciliophora</taxon>
        <taxon>Intramacronucleata</taxon>
        <taxon>Oligohymenophorea</taxon>
        <taxon>Peniculida</taxon>
        <taxon>Parameciidae</taxon>
        <taxon>Paramecium</taxon>
    </lineage>
</organism>
<accession>A0EET7</accession>
<dbReference type="RefSeq" id="XP_001461201.1">
    <property type="nucleotide sequence ID" value="XM_001461164.2"/>
</dbReference>
<proteinExistence type="predicted"/>
<evidence type="ECO:0000313" key="4">
    <source>
        <dbReference type="Proteomes" id="UP000000600"/>
    </source>
</evidence>
<dbReference type="GeneID" id="5046986"/>
<dbReference type="STRING" id="5888.A0EET7"/>
<dbReference type="PANTHER" id="PTHR25462">
    <property type="entry name" value="BONUS, ISOFORM C-RELATED"/>
    <property type="match status" value="1"/>
</dbReference>
<dbReference type="InterPro" id="IPR047153">
    <property type="entry name" value="TRIM45/56/19-like"/>
</dbReference>
<keyword evidence="1" id="KW-0862">Zinc</keyword>
<dbReference type="PANTHER" id="PTHR25462:SF296">
    <property type="entry name" value="MEIOTIC P26, ISOFORM F"/>
    <property type="match status" value="1"/>
</dbReference>
<reference evidence="3 4" key="1">
    <citation type="journal article" date="2006" name="Nature">
        <title>Global trends of whole-genome duplications revealed by the ciliate Paramecium tetraurelia.</title>
        <authorList>
            <consortium name="Genoscope"/>
            <person name="Aury J.-M."/>
            <person name="Jaillon O."/>
            <person name="Duret L."/>
            <person name="Noel B."/>
            <person name="Jubin C."/>
            <person name="Porcel B.M."/>
            <person name="Segurens B."/>
            <person name="Daubin V."/>
            <person name="Anthouard V."/>
            <person name="Aiach N."/>
            <person name="Arnaiz O."/>
            <person name="Billaut A."/>
            <person name="Beisson J."/>
            <person name="Blanc I."/>
            <person name="Bouhouche K."/>
            <person name="Camara F."/>
            <person name="Duharcourt S."/>
            <person name="Guigo R."/>
            <person name="Gogendeau D."/>
            <person name="Katinka M."/>
            <person name="Keller A.-M."/>
            <person name="Kissmehl R."/>
            <person name="Klotz C."/>
            <person name="Koll F."/>
            <person name="Le Moue A."/>
            <person name="Lepere C."/>
            <person name="Malinsky S."/>
            <person name="Nowacki M."/>
            <person name="Nowak J.K."/>
            <person name="Plattner H."/>
            <person name="Poulain J."/>
            <person name="Ruiz F."/>
            <person name="Serrano V."/>
            <person name="Zagulski M."/>
            <person name="Dessen P."/>
            <person name="Betermier M."/>
            <person name="Weissenbach J."/>
            <person name="Scarpelli C."/>
            <person name="Schachter V."/>
            <person name="Sperling L."/>
            <person name="Meyer E."/>
            <person name="Cohen J."/>
            <person name="Wincker P."/>
        </authorList>
    </citation>
    <scope>NUCLEOTIDE SEQUENCE [LARGE SCALE GENOMIC DNA]</scope>
    <source>
        <strain evidence="3 4">Stock d4-2</strain>
    </source>
</reference>
<evidence type="ECO:0000256" key="1">
    <source>
        <dbReference type="PROSITE-ProRule" id="PRU00024"/>
    </source>
</evidence>
<dbReference type="HOGENOM" id="CLU_1231908_0_0_1"/>
<protein>
    <recommendedName>
        <fullName evidence="2">B box-type domain-containing protein</fullName>
    </recommendedName>
</protein>
<dbReference type="GO" id="GO:0008270">
    <property type="term" value="F:zinc ion binding"/>
    <property type="evidence" value="ECO:0007669"/>
    <property type="project" value="UniProtKB-KW"/>
</dbReference>
<dbReference type="SMART" id="SM00336">
    <property type="entry name" value="BBOX"/>
    <property type="match status" value="1"/>
</dbReference>
<dbReference type="OMA" id="YLQINEY"/>
<dbReference type="Proteomes" id="UP000000600">
    <property type="component" value="Unassembled WGS sequence"/>
</dbReference>
<dbReference type="InterPro" id="IPR000315">
    <property type="entry name" value="Znf_B-box"/>
</dbReference>
<dbReference type="InParanoid" id="A0EET7"/>
<dbReference type="SUPFAM" id="SSF57845">
    <property type="entry name" value="B-box zinc-binding domain"/>
    <property type="match status" value="1"/>
</dbReference>
<dbReference type="PROSITE" id="PS50119">
    <property type="entry name" value="ZF_BBOX"/>
    <property type="match status" value="1"/>
</dbReference>
<evidence type="ECO:0000259" key="2">
    <source>
        <dbReference type="PROSITE" id="PS50119"/>
    </source>
</evidence>
<dbReference type="Pfam" id="PF00643">
    <property type="entry name" value="zf-B_box"/>
    <property type="match status" value="1"/>
</dbReference>
<keyword evidence="1" id="KW-0479">Metal-binding</keyword>
<keyword evidence="1" id="KW-0863">Zinc-finger</keyword>
<dbReference type="EMBL" id="CT868674">
    <property type="protein sequence ID" value="CAK93828.1"/>
    <property type="molecule type" value="Genomic_DNA"/>
</dbReference>
<sequence length="247" mass="28408">MISEQLKSGPSTKQLNSDDTLRVGECTAHKRQLEAFCTSCHVLICPTCLMFGDHKGHLVDQMDKATKDIRSSMDQAAKDGNSTPFQVGILRLEKTETVLVDIRHTKLTFEESKQKVLKEVEQTFATIFKLIKQRKDEVVNLINQHYEIQVNNIDTQEQIWMDKQSRAYDVIKLAKSTNDYQLLEKATYILESLEILRQTPTYKNVYIVNSIDTTFNLNNISLNLSEFQKGLQNWIKLGDSVLIQFKC</sequence>
<name>A0EET7_PARTE</name>
<dbReference type="OrthoDB" id="6105938at2759"/>
<evidence type="ECO:0000313" key="3">
    <source>
        <dbReference type="EMBL" id="CAK93828.1"/>
    </source>
</evidence>